<feature type="region of interest" description="Disordered" evidence="1">
    <location>
        <begin position="301"/>
        <end position="334"/>
    </location>
</feature>
<sequence>NEGEAVLHVELEPEAQDALDELHLEGRPEVALQGQRASGMPASPSDSASAAAAAAAATAAAAESEAARAGQAWGLSVRSIRLTSSSANDGSAVPQPRCHSGGGRRNSGSARTTAGLRRRCHLASGEVCVATEPTLLNLPTFDLLPQHRQPEGALEPIERRENFPPAQASELPVSSGLQEVANPKVRAAELQAEAFAHLGDLSRRDVVRAGPDLLRVLLAETAPRALPSSRANGAGATSVVGASAGDEADSFRWWRRTMSGTARRTVSRQRSGRFLRKFCISFARHRPGVDVVDEEHRVAAEQAGRVGAGRPDPSAGSTSPSSVRSPAACPLPNSSPARVKKFADICSTRFSVLESYGHLSQADWLLDCCAARRSESRRLTAADAAGEADCDGAARCCLPGLMEPGKLAGALGGEAATTIPCFLKPPALASASVTLCLIDRAGTQGDFSIKKTQLCGGQNASVQFSTPWPASSAKQLVENSMAESLSKVQDDRRVTRRARRTRSAWRSSGRRSRRRWQRRSESGREKAPQNGGLRGRDAGRGFGEAGRLGRKRKTAEELAAERDPAEDNLASFLPRASVRDTVRSVAGVPQRSG</sequence>
<dbReference type="WBParaSite" id="maker-unitig_36040-snap-gene-0.2-mRNA-1">
    <property type="protein sequence ID" value="maker-unitig_36040-snap-gene-0.2-mRNA-1"/>
    <property type="gene ID" value="maker-unitig_36040-snap-gene-0.2"/>
</dbReference>
<feature type="region of interest" description="Disordered" evidence="1">
    <location>
        <begin position="483"/>
        <end position="566"/>
    </location>
</feature>
<proteinExistence type="predicted"/>
<feature type="region of interest" description="Disordered" evidence="1">
    <location>
        <begin position="26"/>
        <end position="49"/>
    </location>
</feature>
<reference evidence="3" key="1">
    <citation type="submission" date="2016-11" db="UniProtKB">
        <authorList>
            <consortium name="WormBaseParasite"/>
        </authorList>
    </citation>
    <scope>IDENTIFICATION</scope>
</reference>
<evidence type="ECO:0000313" key="2">
    <source>
        <dbReference type="Proteomes" id="UP000095280"/>
    </source>
</evidence>
<dbReference type="AlphaFoldDB" id="A0A1I8FI98"/>
<feature type="compositionally biased region" description="Polar residues" evidence="1">
    <location>
        <begin position="315"/>
        <end position="324"/>
    </location>
</feature>
<accession>A0A1I8FI98</accession>
<evidence type="ECO:0000256" key="1">
    <source>
        <dbReference type="SAM" id="MobiDB-lite"/>
    </source>
</evidence>
<protein>
    <submittedName>
        <fullName evidence="3">ANK_REP_REGION domain-containing protein</fullName>
    </submittedName>
</protein>
<feature type="compositionally biased region" description="Basic and acidic residues" evidence="1">
    <location>
        <begin position="554"/>
        <end position="565"/>
    </location>
</feature>
<feature type="compositionally biased region" description="Basic residues" evidence="1">
    <location>
        <begin position="494"/>
        <end position="517"/>
    </location>
</feature>
<evidence type="ECO:0000313" key="3">
    <source>
        <dbReference type="WBParaSite" id="maker-unitig_36040-snap-gene-0.2-mRNA-1"/>
    </source>
</evidence>
<feature type="compositionally biased region" description="Low complexity" evidence="1">
    <location>
        <begin position="37"/>
        <end position="49"/>
    </location>
</feature>
<organism evidence="2 3">
    <name type="scientific">Macrostomum lignano</name>
    <dbReference type="NCBI Taxonomy" id="282301"/>
    <lineage>
        <taxon>Eukaryota</taxon>
        <taxon>Metazoa</taxon>
        <taxon>Spiralia</taxon>
        <taxon>Lophotrochozoa</taxon>
        <taxon>Platyhelminthes</taxon>
        <taxon>Rhabditophora</taxon>
        <taxon>Macrostomorpha</taxon>
        <taxon>Macrostomida</taxon>
        <taxon>Macrostomidae</taxon>
        <taxon>Macrostomum</taxon>
    </lineage>
</organism>
<feature type="compositionally biased region" description="Basic and acidic residues" evidence="1">
    <location>
        <begin position="518"/>
        <end position="527"/>
    </location>
</feature>
<name>A0A1I8FI98_9PLAT</name>
<feature type="region of interest" description="Disordered" evidence="1">
    <location>
        <begin position="85"/>
        <end position="114"/>
    </location>
</feature>
<keyword evidence="2" id="KW-1185">Reference proteome</keyword>
<dbReference type="Proteomes" id="UP000095280">
    <property type="component" value="Unplaced"/>
</dbReference>